<dbReference type="Proteomes" id="UP000440732">
    <property type="component" value="Unassembled WGS sequence"/>
</dbReference>
<proteinExistence type="predicted"/>
<evidence type="ECO:0000313" key="5">
    <source>
        <dbReference type="EMBL" id="KAE9152007.1"/>
    </source>
</evidence>
<sequence length="77" mass="8276">MMLTSSPAHLISLAAAVCTPRSSVSCEVRPDRPPGRGRTRSTVCFTTSSRRLCSQTGTASSPFTRTTAEGRIRITTF</sequence>
<organism evidence="2 9">
    <name type="scientific">Phytophthora fragariae</name>
    <dbReference type="NCBI Taxonomy" id="53985"/>
    <lineage>
        <taxon>Eukaryota</taxon>
        <taxon>Sar</taxon>
        <taxon>Stramenopiles</taxon>
        <taxon>Oomycota</taxon>
        <taxon>Peronosporomycetes</taxon>
        <taxon>Peronosporales</taxon>
        <taxon>Peronosporaceae</taxon>
        <taxon>Phytophthora</taxon>
    </lineage>
</organism>
<reference evidence="9 10" key="1">
    <citation type="submission" date="2018-08" db="EMBL/GenBank/DDBJ databases">
        <title>Genomic investigation of the strawberry pathogen Phytophthora fragariae indicates pathogenicity is determined by transcriptional variation in three key races.</title>
        <authorList>
            <person name="Adams T.M."/>
            <person name="Armitage A.D."/>
            <person name="Sobczyk M.K."/>
            <person name="Bates H.J."/>
            <person name="Dunwell J.M."/>
            <person name="Nellist C.F."/>
            <person name="Harrison R.J."/>
        </authorList>
    </citation>
    <scope>NUCLEOTIDE SEQUENCE [LARGE SCALE GENOMIC DNA]</scope>
    <source>
        <strain evidence="8 11">A4</strain>
        <strain evidence="7 15">BC-23</strain>
        <strain evidence="6 10">NOV-27</strain>
        <strain evidence="5 12">NOV-5</strain>
        <strain evidence="4 13">NOV-71</strain>
        <strain evidence="2 9">NOV-9</strain>
        <strain evidence="3 14">SCRP245</strain>
    </source>
</reference>
<evidence type="ECO:0000313" key="6">
    <source>
        <dbReference type="EMBL" id="KAE9178128.1"/>
    </source>
</evidence>
<dbReference type="EMBL" id="QXFW01002856">
    <property type="protein sequence ID" value="KAE8974855.1"/>
    <property type="molecule type" value="Genomic_DNA"/>
</dbReference>
<evidence type="ECO:0000313" key="13">
    <source>
        <dbReference type="Proteomes" id="UP000441208"/>
    </source>
</evidence>
<dbReference type="EMBL" id="QXGF01000094">
    <property type="protein sequence ID" value="KAE8947027.1"/>
    <property type="molecule type" value="Genomic_DNA"/>
</dbReference>
<feature type="signal peptide" evidence="1">
    <location>
        <begin position="1"/>
        <end position="16"/>
    </location>
</feature>
<evidence type="ECO:0000313" key="4">
    <source>
        <dbReference type="EMBL" id="KAE9077497.1"/>
    </source>
</evidence>
<evidence type="ECO:0000313" key="7">
    <source>
        <dbReference type="EMBL" id="KAE9178928.1"/>
    </source>
</evidence>
<dbReference type="Proteomes" id="UP000429523">
    <property type="component" value="Unassembled WGS sequence"/>
</dbReference>
<evidence type="ECO:0000313" key="10">
    <source>
        <dbReference type="Proteomes" id="UP000433483"/>
    </source>
</evidence>
<evidence type="ECO:0008006" key="16">
    <source>
        <dbReference type="Google" id="ProtNLM"/>
    </source>
</evidence>
<dbReference type="EMBL" id="QXGE01000086">
    <property type="protein sequence ID" value="KAE9325529.1"/>
    <property type="molecule type" value="Genomic_DNA"/>
</dbReference>
<dbReference type="AlphaFoldDB" id="A0A6A3FRG4"/>
<keyword evidence="1" id="KW-0732">Signal</keyword>
<dbReference type="EMBL" id="QXGA01000123">
    <property type="protein sequence ID" value="KAE9152007.1"/>
    <property type="molecule type" value="Genomic_DNA"/>
</dbReference>
<protein>
    <recommendedName>
        <fullName evidence="16">Secreted protein</fullName>
    </recommendedName>
</protein>
<evidence type="ECO:0000256" key="1">
    <source>
        <dbReference type="SAM" id="SignalP"/>
    </source>
</evidence>
<accession>A0A6A3FRG4</accession>
<dbReference type="Proteomes" id="UP000433483">
    <property type="component" value="Unassembled WGS sequence"/>
</dbReference>
<evidence type="ECO:0000313" key="14">
    <source>
        <dbReference type="Proteomes" id="UP000460718"/>
    </source>
</evidence>
<name>A0A6A3FRG4_9STRA</name>
<evidence type="ECO:0000313" key="2">
    <source>
        <dbReference type="EMBL" id="KAE8947027.1"/>
    </source>
</evidence>
<dbReference type="EMBL" id="QXGB01002421">
    <property type="protein sequence ID" value="KAE9178128.1"/>
    <property type="molecule type" value="Genomic_DNA"/>
</dbReference>
<evidence type="ECO:0000313" key="12">
    <source>
        <dbReference type="Proteomes" id="UP000440732"/>
    </source>
</evidence>
<dbReference type="Proteomes" id="UP000476176">
    <property type="component" value="Unassembled WGS sequence"/>
</dbReference>
<dbReference type="Proteomes" id="UP000437068">
    <property type="component" value="Unassembled WGS sequence"/>
</dbReference>
<keyword evidence="10" id="KW-1185">Reference proteome</keyword>
<evidence type="ECO:0000313" key="9">
    <source>
        <dbReference type="Proteomes" id="UP000429523"/>
    </source>
</evidence>
<gene>
    <name evidence="8" type="ORF">PF001_g2883</name>
    <name evidence="7" type="ORF">PF004_g25327</name>
    <name evidence="6" type="ORF">PF005_g24210</name>
    <name evidence="5" type="ORF">PF006_g3735</name>
    <name evidence="4" type="ORF">PF007_g24226</name>
    <name evidence="2" type="ORF">PF009_g3341</name>
    <name evidence="3" type="ORF">PF011_g24702</name>
</gene>
<evidence type="ECO:0000313" key="3">
    <source>
        <dbReference type="EMBL" id="KAE8974855.1"/>
    </source>
</evidence>
<dbReference type="Proteomes" id="UP000441208">
    <property type="component" value="Unassembled WGS sequence"/>
</dbReference>
<dbReference type="Proteomes" id="UP000460718">
    <property type="component" value="Unassembled WGS sequence"/>
</dbReference>
<evidence type="ECO:0000313" key="11">
    <source>
        <dbReference type="Proteomes" id="UP000437068"/>
    </source>
</evidence>
<dbReference type="EMBL" id="QXFZ01002400">
    <property type="protein sequence ID" value="KAE9077497.1"/>
    <property type="molecule type" value="Genomic_DNA"/>
</dbReference>
<evidence type="ECO:0000313" key="15">
    <source>
        <dbReference type="Proteomes" id="UP000476176"/>
    </source>
</evidence>
<dbReference type="OrthoDB" id="10313194at2759"/>
<comment type="caution">
    <text evidence="2">The sequence shown here is derived from an EMBL/GenBank/DDBJ whole genome shotgun (WGS) entry which is preliminary data.</text>
</comment>
<dbReference type="EMBL" id="QXGC01003067">
    <property type="protein sequence ID" value="KAE9178928.1"/>
    <property type="molecule type" value="Genomic_DNA"/>
</dbReference>
<feature type="chain" id="PRO_5036163836" description="Secreted protein" evidence="1">
    <location>
        <begin position="17"/>
        <end position="77"/>
    </location>
</feature>
<evidence type="ECO:0000313" key="8">
    <source>
        <dbReference type="EMBL" id="KAE9325529.1"/>
    </source>
</evidence>